<evidence type="ECO:0000256" key="3">
    <source>
        <dbReference type="ARBA" id="ARBA00022475"/>
    </source>
</evidence>
<sequence>MNSNAVEAAPVLTAQSPRRPFVGLRKTRSERKNPWMTAVAVILGMIFILPAVWILIGSLRPSEEIFGSLYPLSWRILVPSQVSLNNYAELLRGEFGQALLNSAAVCLGTVVLGVGVSVLASYALAVLRFPGRSFIFAFVVISFMVPFEAIAIPLSQQFTEWNLANTMAGLILPGIGNGLAIFNLRQFFLGIPESLREAAKLDGASEPRILWSVFLPNSGAALTNSALLIFLGQWTAYLWPLLVVSDSRLQVAPVALAKTFSEHTSDFGQNFAGAVLLSLVPALLMFTLQRFFGGLSTTSGEK</sequence>
<protein>
    <submittedName>
        <fullName evidence="9">Chitobiose transport system permease protein</fullName>
    </submittedName>
</protein>
<dbReference type="EMBL" id="JAUSXB010000001">
    <property type="protein sequence ID" value="MDQ0675160.1"/>
    <property type="molecule type" value="Genomic_DNA"/>
</dbReference>
<dbReference type="PANTHER" id="PTHR43744:SF8">
    <property type="entry name" value="SN-GLYCEROL-3-PHOSPHATE TRANSPORT SYSTEM PERMEASE PROTEIN UGPE"/>
    <property type="match status" value="1"/>
</dbReference>
<keyword evidence="3" id="KW-1003">Cell membrane</keyword>
<feature type="transmembrane region" description="Helical" evidence="7">
    <location>
        <begin position="271"/>
        <end position="292"/>
    </location>
</feature>
<keyword evidence="6 7" id="KW-0472">Membrane</keyword>
<evidence type="ECO:0000256" key="7">
    <source>
        <dbReference type="RuleBase" id="RU363032"/>
    </source>
</evidence>
<evidence type="ECO:0000256" key="5">
    <source>
        <dbReference type="ARBA" id="ARBA00022989"/>
    </source>
</evidence>
<proteinExistence type="inferred from homology"/>
<keyword evidence="4 7" id="KW-0812">Transmembrane</keyword>
<keyword evidence="2 7" id="KW-0813">Transport</keyword>
<comment type="similarity">
    <text evidence="7">Belongs to the binding-protein-dependent transport system permease family.</text>
</comment>
<dbReference type="Gene3D" id="1.10.3720.10">
    <property type="entry name" value="MetI-like"/>
    <property type="match status" value="1"/>
</dbReference>
<evidence type="ECO:0000313" key="9">
    <source>
        <dbReference type="EMBL" id="MDQ0675160.1"/>
    </source>
</evidence>
<evidence type="ECO:0000256" key="6">
    <source>
        <dbReference type="ARBA" id="ARBA00023136"/>
    </source>
</evidence>
<feature type="transmembrane region" description="Helical" evidence="7">
    <location>
        <begin position="99"/>
        <end position="127"/>
    </location>
</feature>
<reference evidence="9 10" key="1">
    <citation type="submission" date="2023-07" db="EMBL/GenBank/DDBJ databases">
        <title>Comparative genomics of wheat-associated soil bacteria to identify genetic determinants of phenazine resistance.</title>
        <authorList>
            <person name="Mouncey N."/>
        </authorList>
    </citation>
    <scope>NUCLEOTIDE SEQUENCE [LARGE SCALE GENOMIC DNA]</scope>
    <source>
        <strain evidence="9 10">W1I3</strain>
    </source>
</reference>
<evidence type="ECO:0000256" key="1">
    <source>
        <dbReference type="ARBA" id="ARBA00004651"/>
    </source>
</evidence>
<keyword evidence="10" id="KW-1185">Reference proteome</keyword>
<name>A0ABU0PMH7_9MICC</name>
<accession>A0ABU0PMH7</accession>
<feature type="domain" description="ABC transmembrane type-1" evidence="8">
    <location>
        <begin position="99"/>
        <end position="288"/>
    </location>
</feature>
<feature type="transmembrane region" description="Helical" evidence="7">
    <location>
        <begin position="167"/>
        <end position="188"/>
    </location>
</feature>
<keyword evidence="5 7" id="KW-1133">Transmembrane helix</keyword>
<evidence type="ECO:0000256" key="4">
    <source>
        <dbReference type="ARBA" id="ARBA00022692"/>
    </source>
</evidence>
<dbReference type="PROSITE" id="PS50928">
    <property type="entry name" value="ABC_TM1"/>
    <property type="match status" value="1"/>
</dbReference>
<dbReference type="PANTHER" id="PTHR43744">
    <property type="entry name" value="ABC TRANSPORTER PERMEASE PROTEIN MG189-RELATED-RELATED"/>
    <property type="match status" value="1"/>
</dbReference>
<feature type="transmembrane region" description="Helical" evidence="7">
    <location>
        <begin position="35"/>
        <end position="56"/>
    </location>
</feature>
<comment type="caution">
    <text evidence="9">The sequence shown here is derived from an EMBL/GenBank/DDBJ whole genome shotgun (WGS) entry which is preliminary data.</text>
</comment>
<evidence type="ECO:0000259" key="8">
    <source>
        <dbReference type="PROSITE" id="PS50928"/>
    </source>
</evidence>
<dbReference type="InterPro" id="IPR035906">
    <property type="entry name" value="MetI-like_sf"/>
</dbReference>
<organism evidence="9 10">
    <name type="scientific">Pseudarthrobacter siccitolerans</name>
    <dbReference type="NCBI Taxonomy" id="861266"/>
    <lineage>
        <taxon>Bacteria</taxon>
        <taxon>Bacillati</taxon>
        <taxon>Actinomycetota</taxon>
        <taxon>Actinomycetes</taxon>
        <taxon>Micrococcales</taxon>
        <taxon>Micrococcaceae</taxon>
        <taxon>Pseudarthrobacter</taxon>
    </lineage>
</organism>
<gene>
    <name evidence="9" type="ORF">QFZ36_002721</name>
</gene>
<comment type="subcellular location">
    <subcellularLocation>
        <location evidence="1 7">Cell membrane</location>
        <topology evidence="1 7">Multi-pass membrane protein</topology>
    </subcellularLocation>
</comment>
<dbReference type="SUPFAM" id="SSF161098">
    <property type="entry name" value="MetI-like"/>
    <property type="match status" value="1"/>
</dbReference>
<feature type="transmembrane region" description="Helical" evidence="7">
    <location>
        <begin position="134"/>
        <end position="155"/>
    </location>
</feature>
<dbReference type="Pfam" id="PF00528">
    <property type="entry name" value="BPD_transp_1"/>
    <property type="match status" value="1"/>
</dbReference>
<dbReference type="InterPro" id="IPR000515">
    <property type="entry name" value="MetI-like"/>
</dbReference>
<evidence type="ECO:0000256" key="2">
    <source>
        <dbReference type="ARBA" id="ARBA00022448"/>
    </source>
</evidence>
<dbReference type="Proteomes" id="UP001236806">
    <property type="component" value="Unassembled WGS sequence"/>
</dbReference>
<evidence type="ECO:0000313" key="10">
    <source>
        <dbReference type="Proteomes" id="UP001236806"/>
    </source>
</evidence>
<feature type="transmembrane region" description="Helical" evidence="7">
    <location>
        <begin position="209"/>
        <end position="231"/>
    </location>
</feature>
<dbReference type="CDD" id="cd06261">
    <property type="entry name" value="TM_PBP2"/>
    <property type="match status" value="1"/>
</dbReference>